<sequence length="650" mass="74123">MDVISYQKASKAKEEIRNTQDRLGMNGTEQELDIRDIYNNVDERIAELEKKNPEVELYNRVSDVSAHTMINLNKHNLRVSSLLNQSRYSLSDMIVDDFIDESGIDKSMSVNYLYDGLNNIIKIAEGESQAEIVTVVEEVENIPLQIVVSQATIEQHLKLQLINFEDGMHDNTIINGDKIELRKIGQYESPDLQNLIPKMTSDTSPEGFVFASSHYSNRYPWLAFNHDGSDFWNTTSLNNYVGYQFTEPKKIEEVAITARNDTTPDRTPSEFIIQASSNTTDGTNGEWVDLVQFNNETNWELGERRIFSIDNESSFIAYRVLILNAVRADYPSIAEIDFLGKIIKDIYIPNGIYESNTIDLGNSPKKISIYQDDRSLVPKMNSYADPEGLVFASDYYTHINEPRYPWLAFNQEPSDFWNSEGVGGYVGYKFKTPKVVTKISMTARNDSSPNRTPSSFLVQASNDTTDGHDGNWFDIQRVYGENDWALGEIREFDIDNRNLYNAYRVKVLRADREDFPTIAELQFIGYGTLDLKEEDINISIANSLDDVIFSDYESIGSDGSINSPDRFIKIKVELAAEGEKLETLVHDFTEEEKADFEENNFIEFDEAAKLKTSYSDPMEVDTYFTGEGALLKKAINKIKFKAIEKVEVIK</sequence>
<proteinExistence type="predicted"/>
<gene>
    <name evidence="1" type="ORF">D1B32_12295</name>
</gene>
<dbReference type="Gene3D" id="2.60.120.260">
    <property type="entry name" value="Galactose-binding domain-like"/>
    <property type="match status" value="2"/>
</dbReference>
<dbReference type="SUPFAM" id="SSF49785">
    <property type="entry name" value="Galactose-binding domain-like"/>
    <property type="match status" value="2"/>
</dbReference>
<protein>
    <recommendedName>
        <fullName evidence="3">F5/8 type C domain-containing protein</fullName>
    </recommendedName>
</protein>
<name>A0A417YGY2_9BACI</name>
<dbReference type="OrthoDB" id="2735904at2"/>
<evidence type="ECO:0000313" key="2">
    <source>
        <dbReference type="Proteomes" id="UP000285456"/>
    </source>
</evidence>
<dbReference type="RefSeq" id="WP_118889567.1">
    <property type="nucleotide sequence ID" value="NZ_PHUT01000007.1"/>
</dbReference>
<evidence type="ECO:0008006" key="3">
    <source>
        <dbReference type="Google" id="ProtNLM"/>
    </source>
</evidence>
<dbReference type="InterPro" id="IPR008979">
    <property type="entry name" value="Galactose-bd-like_sf"/>
</dbReference>
<keyword evidence="2" id="KW-1185">Reference proteome</keyword>
<comment type="caution">
    <text evidence="1">The sequence shown here is derived from an EMBL/GenBank/DDBJ whole genome shotgun (WGS) entry which is preliminary data.</text>
</comment>
<evidence type="ECO:0000313" key="1">
    <source>
        <dbReference type="EMBL" id="RHW32009.1"/>
    </source>
</evidence>
<dbReference type="EMBL" id="QWEH01000007">
    <property type="protein sequence ID" value="RHW32009.1"/>
    <property type="molecule type" value="Genomic_DNA"/>
</dbReference>
<organism evidence="1 2">
    <name type="scientific">Oceanobacillus profundus</name>
    <dbReference type="NCBI Taxonomy" id="372463"/>
    <lineage>
        <taxon>Bacteria</taxon>
        <taxon>Bacillati</taxon>
        <taxon>Bacillota</taxon>
        <taxon>Bacilli</taxon>
        <taxon>Bacillales</taxon>
        <taxon>Bacillaceae</taxon>
        <taxon>Oceanobacillus</taxon>
    </lineage>
</organism>
<reference evidence="1 2" key="1">
    <citation type="journal article" date="2007" name="Int. J. Syst. Evol. Microbiol.">
        <title>Oceanobacillus profundus sp. nov., isolated from a deep-sea sediment core.</title>
        <authorList>
            <person name="Kim Y.G."/>
            <person name="Choi D.H."/>
            <person name="Hyun S."/>
            <person name="Cho B.C."/>
        </authorList>
    </citation>
    <scope>NUCLEOTIDE SEQUENCE [LARGE SCALE GENOMIC DNA]</scope>
    <source>
        <strain evidence="1 2">DSM 18246</strain>
    </source>
</reference>
<accession>A0A417YGY2</accession>
<dbReference type="Proteomes" id="UP000285456">
    <property type="component" value="Unassembled WGS sequence"/>
</dbReference>
<dbReference type="AlphaFoldDB" id="A0A417YGY2"/>